<organism evidence="1 2">
    <name type="scientific">Paenibacillus suaedae</name>
    <dbReference type="NCBI Taxonomy" id="3077233"/>
    <lineage>
        <taxon>Bacteria</taxon>
        <taxon>Bacillati</taxon>
        <taxon>Bacillota</taxon>
        <taxon>Bacilli</taxon>
        <taxon>Bacillales</taxon>
        <taxon>Paenibacillaceae</taxon>
        <taxon>Paenibacillus</taxon>
    </lineage>
</organism>
<reference evidence="2" key="1">
    <citation type="submission" date="2023-09" db="EMBL/GenBank/DDBJ databases">
        <title>Paenibacillus sp. chi10 Genome sequencing and assembly.</title>
        <authorList>
            <person name="Kim I."/>
        </authorList>
    </citation>
    <scope>NUCLEOTIDE SEQUENCE [LARGE SCALE GENOMIC DNA]</scope>
    <source>
        <strain evidence="2">chi10</strain>
    </source>
</reference>
<keyword evidence="2" id="KW-1185">Reference proteome</keyword>
<name>A0AAJ2K0J3_9BACL</name>
<comment type="caution">
    <text evidence="1">The sequence shown here is derived from an EMBL/GenBank/DDBJ whole genome shotgun (WGS) entry which is preliminary data.</text>
</comment>
<protein>
    <submittedName>
        <fullName evidence="1">Uncharacterized protein</fullName>
    </submittedName>
</protein>
<dbReference type="EMBL" id="JAVYAA010000015">
    <property type="protein sequence ID" value="MDT8980305.1"/>
    <property type="molecule type" value="Genomic_DNA"/>
</dbReference>
<dbReference type="RefSeq" id="WP_315747495.1">
    <property type="nucleotide sequence ID" value="NZ_JAVYAA010000015.1"/>
</dbReference>
<dbReference type="Gene3D" id="3.40.190.290">
    <property type="match status" value="1"/>
</dbReference>
<dbReference type="Proteomes" id="UP001250538">
    <property type="component" value="Unassembled WGS sequence"/>
</dbReference>
<evidence type="ECO:0000313" key="1">
    <source>
        <dbReference type="EMBL" id="MDT8980305.1"/>
    </source>
</evidence>
<dbReference type="SUPFAM" id="SSF53850">
    <property type="entry name" value="Periplasmic binding protein-like II"/>
    <property type="match status" value="1"/>
</dbReference>
<evidence type="ECO:0000313" key="2">
    <source>
        <dbReference type="Proteomes" id="UP001250538"/>
    </source>
</evidence>
<gene>
    <name evidence="1" type="ORF">RQP50_29185</name>
</gene>
<accession>A0AAJ2K0J3</accession>
<sequence>MKLTSSQQLIHQLESNSIEFLVLSDQVEVDESRYQTCAFYQDRLVLIARPDHCVVLKRRCTLYDFQM</sequence>
<dbReference type="AlphaFoldDB" id="A0AAJ2K0J3"/>
<proteinExistence type="predicted"/>